<proteinExistence type="predicted"/>
<feature type="non-terminal residue" evidence="1">
    <location>
        <position position="291"/>
    </location>
</feature>
<reference evidence="1" key="1">
    <citation type="submission" date="2022-07" db="EMBL/GenBank/DDBJ databases">
        <title>Phylogenomic reconstructions and comparative analyses of Kickxellomycotina fungi.</title>
        <authorList>
            <person name="Reynolds N.K."/>
            <person name="Stajich J.E."/>
            <person name="Barry K."/>
            <person name="Grigoriev I.V."/>
            <person name="Crous P."/>
            <person name="Smith M.E."/>
        </authorList>
    </citation>
    <scope>NUCLEOTIDE SEQUENCE</scope>
    <source>
        <strain evidence="1">Benny 63K</strain>
    </source>
</reference>
<organism evidence="1 2">
    <name type="scientific">Kickxella alabastrina</name>
    <dbReference type="NCBI Taxonomy" id="61397"/>
    <lineage>
        <taxon>Eukaryota</taxon>
        <taxon>Fungi</taxon>
        <taxon>Fungi incertae sedis</taxon>
        <taxon>Zoopagomycota</taxon>
        <taxon>Kickxellomycotina</taxon>
        <taxon>Kickxellomycetes</taxon>
        <taxon>Kickxellales</taxon>
        <taxon>Kickxellaceae</taxon>
        <taxon>Kickxella</taxon>
    </lineage>
</organism>
<keyword evidence="2" id="KW-1185">Reference proteome</keyword>
<comment type="caution">
    <text evidence="1">The sequence shown here is derived from an EMBL/GenBank/DDBJ whole genome shotgun (WGS) entry which is preliminary data.</text>
</comment>
<accession>A0ACC1HZA7</accession>
<name>A0ACC1HZA7_9FUNG</name>
<feature type="non-terminal residue" evidence="1">
    <location>
        <position position="1"/>
    </location>
</feature>
<dbReference type="EMBL" id="JANBPG010003447">
    <property type="protein sequence ID" value="KAJ1881035.1"/>
    <property type="molecule type" value="Genomic_DNA"/>
</dbReference>
<evidence type="ECO:0000313" key="2">
    <source>
        <dbReference type="Proteomes" id="UP001150581"/>
    </source>
</evidence>
<evidence type="ECO:0000313" key="1">
    <source>
        <dbReference type="EMBL" id="KAJ1881035.1"/>
    </source>
</evidence>
<dbReference type="Proteomes" id="UP001150581">
    <property type="component" value="Unassembled WGS sequence"/>
</dbReference>
<protein>
    <submittedName>
        <fullName evidence="1">Uncharacterized protein</fullName>
    </submittedName>
</protein>
<sequence length="291" mass="30377">SSGGSGGKGVSGSSSGSKGVSGSSSSKVNTGTSTSTKGGGGTTGKGTGSLGDKPPSYASLYPDRSGTSISARPIGTGDSSRAYNPPPAYSANANYMSINRGQTLPPYSFSSSSPAVYYASTSRSVYPGAWGYGFYPIYPYPYWAYGSGSWTGGSYYTSHYNHGLNRYSSELRNTTVLNGTNIPLIGDQDIFNTDNKNITFTDFNNGTIEIQPCGNWSSSDLQVKDSDCGFIVLDLRNGAVVQGNARAEVRDEITFFQLSLGNKTSTLRTQTISSTKKSVKAGPVAGIVVGV</sequence>
<gene>
    <name evidence="1" type="ORF">LPJ66_011397</name>
</gene>